<comment type="caution">
    <text evidence="1">The sequence shown here is derived from an EMBL/GenBank/DDBJ whole genome shotgun (WGS) entry which is preliminary data.</text>
</comment>
<keyword evidence="2" id="KW-1185">Reference proteome</keyword>
<accession>A0A4R3L1B1</accession>
<dbReference type="Proteomes" id="UP000294567">
    <property type="component" value="Unassembled WGS sequence"/>
</dbReference>
<dbReference type="AlphaFoldDB" id="A0A4R3L1B1"/>
<protein>
    <submittedName>
        <fullName evidence="1">Uncharacterized protein</fullName>
    </submittedName>
</protein>
<evidence type="ECO:0000313" key="2">
    <source>
        <dbReference type="Proteomes" id="UP000294567"/>
    </source>
</evidence>
<name>A0A4R3L1B1_9FIRM</name>
<gene>
    <name evidence="1" type="ORF">EDD65_102322</name>
</gene>
<dbReference type="RefSeq" id="WP_132026210.1">
    <property type="nucleotide sequence ID" value="NZ_CP068564.1"/>
</dbReference>
<organism evidence="1 2">
    <name type="scientific">Keratinibaculum paraultunense</name>
    <dbReference type="NCBI Taxonomy" id="1278232"/>
    <lineage>
        <taxon>Bacteria</taxon>
        <taxon>Bacillati</taxon>
        <taxon>Bacillota</taxon>
        <taxon>Tissierellia</taxon>
        <taxon>Tissierellales</taxon>
        <taxon>Tepidimicrobiaceae</taxon>
        <taxon>Keratinibaculum</taxon>
    </lineage>
</organism>
<dbReference type="OrthoDB" id="1707256at2"/>
<dbReference type="EMBL" id="SMAE01000002">
    <property type="protein sequence ID" value="TCS91387.1"/>
    <property type="molecule type" value="Genomic_DNA"/>
</dbReference>
<proteinExistence type="predicted"/>
<reference evidence="1 2" key="1">
    <citation type="submission" date="2019-03" db="EMBL/GenBank/DDBJ databases">
        <title>Genomic Encyclopedia of Type Strains, Phase IV (KMG-IV): sequencing the most valuable type-strain genomes for metagenomic binning, comparative biology and taxonomic classification.</title>
        <authorList>
            <person name="Goeker M."/>
        </authorList>
    </citation>
    <scope>NUCLEOTIDE SEQUENCE [LARGE SCALE GENOMIC DNA]</scope>
    <source>
        <strain evidence="1 2">DSM 26752</strain>
    </source>
</reference>
<sequence>MKLSFNKIEKLLLFLFSFCFILLSIIQFITYKNNNGIYIYNVGIKNKSLPFFDDNELKDKGIIILKNMTPNYKNIKILLNGEPVGEFSNDEVQIHVSHNDIIEIDGTKYNNHLKVKVIGISSNIETPKLNTIITTFQSIEILGKVRLK</sequence>
<evidence type="ECO:0000313" key="1">
    <source>
        <dbReference type="EMBL" id="TCS91387.1"/>
    </source>
</evidence>